<feature type="signal peptide" evidence="9">
    <location>
        <begin position="1"/>
        <end position="30"/>
    </location>
</feature>
<reference evidence="11" key="1">
    <citation type="journal article" date="2019" name="Plant J.">
        <title>Chlorella vulgaris genome assembly and annotation reveals the molecular basis for metabolic acclimation to high light conditions.</title>
        <authorList>
            <person name="Cecchin M."/>
            <person name="Marcolungo L."/>
            <person name="Rossato M."/>
            <person name="Girolomoni L."/>
            <person name="Cosentino E."/>
            <person name="Cuine S."/>
            <person name="Li-Beisson Y."/>
            <person name="Delledonne M."/>
            <person name="Ballottari M."/>
        </authorList>
    </citation>
    <scope>NUCLEOTIDE SEQUENCE</scope>
    <source>
        <strain evidence="11">211/11P</strain>
    </source>
</reference>
<dbReference type="Gene3D" id="1.50.10.10">
    <property type="match status" value="1"/>
</dbReference>
<evidence type="ECO:0000256" key="8">
    <source>
        <dbReference type="PROSITE-ProRule" id="PRU10060"/>
    </source>
</evidence>
<dbReference type="AlphaFoldDB" id="A0A9D4TK42"/>
<name>A0A9D4TK42_CHLVU</name>
<keyword evidence="4 9" id="KW-0136">Cellulose degradation</keyword>
<gene>
    <name evidence="11" type="ORF">D9Q98_006330</name>
</gene>
<evidence type="ECO:0000256" key="5">
    <source>
        <dbReference type="ARBA" id="ARBA00023277"/>
    </source>
</evidence>
<comment type="catalytic activity">
    <reaction evidence="1 9">
        <text>Endohydrolysis of (1-&gt;4)-beta-D-glucosidic linkages in cellulose, lichenin and cereal beta-D-glucans.</text>
        <dbReference type="EC" id="3.2.1.4"/>
    </reaction>
</comment>
<keyword evidence="7 8" id="KW-0624">Polysaccharide degradation</keyword>
<dbReference type="InterPro" id="IPR012341">
    <property type="entry name" value="6hp_glycosidase-like_sf"/>
</dbReference>
<keyword evidence="12" id="KW-1185">Reference proteome</keyword>
<keyword evidence="3 8" id="KW-0378">Hydrolase</keyword>
<sequence length="575" mass="61088">MRCRTHGVKPQGIILALALCLAASVKAGHAAVPKPGLASQQALLRDQLDTAAVSTARHLAANHRSLLAGSSGSPGGIPQAILNAFNPATNPNAVSNESGGGGVGHKPSGSVSAAAAAAPTFGASHYKQVLGLSYKFYEAQRSGALPAANRVKWRRSCHLKDRVVGGYLDAGDTIKHALTTAESVAFMAHAAIDFKQGHNTSGQLGYAKQAVKWGADYLAACHIGKDLFVGLIGDPGVDHAYWGRPEEYKGARRVYVWNRTSAASDLLGMTSAALASASILLRPDNATHANLLLSKAKALYSWGAAVPGIYSSSFPGYPDVYTSNRYLDKLMLAAAWLARASSGQARTSYLAAAHKHYVAAGGRWQLSPYISYDSQFVPATSLLISLGNSIGASKVPGHAEYLDFYRNTFIKVWQEATGEWGIVSTPKGMRRASWSQWGNLRHSTNVAFFVLLYAKELPKGTPFRAACVKLAKSQVDYALGSAGRSFVVGWGTKPPLRVHHRAASCPDRPAPCNWDAFRNPGPNPQVLYGALVAGPKGPGDDTYEDRRDDYVSNEVAIDYNAGFTGALAGLLQVTP</sequence>
<feature type="active site" evidence="8">
    <location>
        <position position="554"/>
    </location>
</feature>
<dbReference type="Pfam" id="PF00759">
    <property type="entry name" value="Glyco_hydro_9"/>
    <property type="match status" value="1"/>
</dbReference>
<evidence type="ECO:0000259" key="10">
    <source>
        <dbReference type="Pfam" id="PF00759"/>
    </source>
</evidence>
<dbReference type="InterPro" id="IPR001701">
    <property type="entry name" value="Glyco_hydro_9"/>
</dbReference>
<keyword evidence="5 8" id="KW-0119">Carbohydrate metabolism</keyword>
<accession>A0A9D4TK42</accession>
<feature type="chain" id="PRO_5039746630" description="Endoglucanase" evidence="9">
    <location>
        <begin position="31"/>
        <end position="575"/>
    </location>
</feature>
<comment type="similarity">
    <text evidence="2 8 9">Belongs to the glycosyl hydrolase 9 (cellulase E) family.</text>
</comment>
<protein>
    <recommendedName>
        <fullName evidence="9">Endoglucanase</fullName>
        <ecNumber evidence="9">3.2.1.4</ecNumber>
    </recommendedName>
</protein>
<dbReference type="SUPFAM" id="SSF48208">
    <property type="entry name" value="Six-hairpin glycosidases"/>
    <property type="match status" value="1"/>
</dbReference>
<evidence type="ECO:0000256" key="4">
    <source>
        <dbReference type="ARBA" id="ARBA00023001"/>
    </source>
</evidence>
<evidence type="ECO:0000256" key="6">
    <source>
        <dbReference type="ARBA" id="ARBA00023295"/>
    </source>
</evidence>
<evidence type="ECO:0000256" key="1">
    <source>
        <dbReference type="ARBA" id="ARBA00000966"/>
    </source>
</evidence>
<dbReference type="OrthoDB" id="10257085at2759"/>
<evidence type="ECO:0000256" key="3">
    <source>
        <dbReference type="ARBA" id="ARBA00022801"/>
    </source>
</evidence>
<feature type="active site" evidence="8">
    <location>
        <position position="545"/>
    </location>
</feature>
<dbReference type="EC" id="3.2.1.4" evidence="9"/>
<dbReference type="Proteomes" id="UP001055712">
    <property type="component" value="Unassembled WGS sequence"/>
</dbReference>
<dbReference type="InterPro" id="IPR033126">
    <property type="entry name" value="Glyco_hydro_9_Asp/Glu_AS"/>
</dbReference>
<dbReference type="GO" id="GO:0030245">
    <property type="term" value="P:cellulose catabolic process"/>
    <property type="evidence" value="ECO:0007669"/>
    <property type="project" value="UniProtKB-KW"/>
</dbReference>
<organism evidence="11 12">
    <name type="scientific">Chlorella vulgaris</name>
    <name type="common">Green alga</name>
    <dbReference type="NCBI Taxonomy" id="3077"/>
    <lineage>
        <taxon>Eukaryota</taxon>
        <taxon>Viridiplantae</taxon>
        <taxon>Chlorophyta</taxon>
        <taxon>core chlorophytes</taxon>
        <taxon>Trebouxiophyceae</taxon>
        <taxon>Chlorellales</taxon>
        <taxon>Chlorellaceae</taxon>
        <taxon>Chlorella clade</taxon>
        <taxon>Chlorella</taxon>
    </lineage>
</organism>
<keyword evidence="6 8" id="KW-0326">Glycosidase</keyword>
<reference evidence="11" key="2">
    <citation type="submission" date="2020-11" db="EMBL/GenBank/DDBJ databases">
        <authorList>
            <person name="Cecchin M."/>
            <person name="Marcolungo L."/>
            <person name="Rossato M."/>
            <person name="Girolomoni L."/>
            <person name="Cosentino E."/>
            <person name="Cuine S."/>
            <person name="Li-Beisson Y."/>
            <person name="Delledonne M."/>
            <person name="Ballottari M."/>
        </authorList>
    </citation>
    <scope>NUCLEOTIDE SEQUENCE</scope>
    <source>
        <strain evidence="11">211/11P</strain>
        <tissue evidence="11">Whole cell</tissue>
    </source>
</reference>
<comment type="caution">
    <text evidence="11">The sequence shown here is derived from an EMBL/GenBank/DDBJ whole genome shotgun (WGS) entry which is preliminary data.</text>
</comment>
<dbReference type="EMBL" id="SIDB01000009">
    <property type="protein sequence ID" value="KAI3427940.1"/>
    <property type="molecule type" value="Genomic_DNA"/>
</dbReference>
<feature type="domain" description="Glycoside hydrolase family 9" evidence="10">
    <location>
        <begin position="126"/>
        <end position="567"/>
    </location>
</feature>
<dbReference type="GO" id="GO:0008810">
    <property type="term" value="F:cellulase activity"/>
    <property type="evidence" value="ECO:0007669"/>
    <property type="project" value="UniProtKB-EC"/>
</dbReference>
<evidence type="ECO:0000256" key="7">
    <source>
        <dbReference type="ARBA" id="ARBA00023326"/>
    </source>
</evidence>
<evidence type="ECO:0000313" key="11">
    <source>
        <dbReference type="EMBL" id="KAI3427940.1"/>
    </source>
</evidence>
<keyword evidence="9" id="KW-0732">Signal</keyword>
<dbReference type="PROSITE" id="PS00698">
    <property type="entry name" value="GH9_3"/>
    <property type="match status" value="1"/>
</dbReference>
<evidence type="ECO:0000256" key="2">
    <source>
        <dbReference type="ARBA" id="ARBA00007072"/>
    </source>
</evidence>
<evidence type="ECO:0000313" key="12">
    <source>
        <dbReference type="Proteomes" id="UP001055712"/>
    </source>
</evidence>
<dbReference type="PANTHER" id="PTHR22298">
    <property type="entry name" value="ENDO-1,4-BETA-GLUCANASE"/>
    <property type="match status" value="1"/>
</dbReference>
<evidence type="ECO:0000256" key="9">
    <source>
        <dbReference type="RuleBase" id="RU361166"/>
    </source>
</evidence>
<proteinExistence type="inferred from homology"/>
<dbReference type="InterPro" id="IPR008928">
    <property type="entry name" value="6-hairpin_glycosidase_sf"/>
</dbReference>